<dbReference type="AlphaFoldDB" id="A0A151WRV9"/>
<reference evidence="1 2" key="1">
    <citation type="submission" date="2015-09" db="EMBL/GenBank/DDBJ databases">
        <title>Trachymyrmex zeteki WGS genome.</title>
        <authorList>
            <person name="Nygaard S."/>
            <person name="Hu H."/>
            <person name="Boomsma J."/>
            <person name="Zhang G."/>
        </authorList>
    </citation>
    <scope>NUCLEOTIDE SEQUENCE [LARGE SCALE GENOMIC DNA]</scope>
    <source>
        <strain evidence="1">Tzet28-1</strain>
        <tissue evidence="1">Whole body</tissue>
    </source>
</reference>
<dbReference type="Proteomes" id="UP000075809">
    <property type="component" value="Unassembled WGS sequence"/>
</dbReference>
<organism evidence="1 2">
    <name type="scientific">Mycetomoellerius zeteki</name>
    <dbReference type="NCBI Taxonomy" id="64791"/>
    <lineage>
        <taxon>Eukaryota</taxon>
        <taxon>Metazoa</taxon>
        <taxon>Ecdysozoa</taxon>
        <taxon>Arthropoda</taxon>
        <taxon>Hexapoda</taxon>
        <taxon>Insecta</taxon>
        <taxon>Pterygota</taxon>
        <taxon>Neoptera</taxon>
        <taxon>Endopterygota</taxon>
        <taxon>Hymenoptera</taxon>
        <taxon>Apocrita</taxon>
        <taxon>Aculeata</taxon>
        <taxon>Formicoidea</taxon>
        <taxon>Formicidae</taxon>
        <taxon>Myrmicinae</taxon>
        <taxon>Mycetomoellerius</taxon>
    </lineage>
</organism>
<keyword evidence="2" id="KW-1185">Reference proteome</keyword>
<evidence type="ECO:0000313" key="2">
    <source>
        <dbReference type="Proteomes" id="UP000075809"/>
    </source>
</evidence>
<sequence length="101" mass="11380">MFCNVYVLYYKITIHITDIKYEHSPVNTTFPETNISNTIRGKPNFWIILAYFLAARRESPSLLAPVQTILPLLNISAVVLGSLIRMITAANLFGLYSAFLA</sequence>
<name>A0A151WRV9_9HYME</name>
<evidence type="ECO:0000313" key="1">
    <source>
        <dbReference type="EMBL" id="KYQ50531.1"/>
    </source>
</evidence>
<protein>
    <submittedName>
        <fullName evidence="1">Uncharacterized protein</fullName>
    </submittedName>
</protein>
<dbReference type="EMBL" id="KQ982805">
    <property type="protein sequence ID" value="KYQ50531.1"/>
    <property type="molecule type" value="Genomic_DNA"/>
</dbReference>
<gene>
    <name evidence="1" type="ORF">ALC60_10431</name>
</gene>
<accession>A0A151WRV9</accession>
<proteinExistence type="predicted"/>